<comment type="caution">
    <text evidence="1">The sequence shown here is derived from an EMBL/GenBank/DDBJ whole genome shotgun (WGS) entry which is preliminary data.</text>
</comment>
<dbReference type="SUPFAM" id="SSF49764">
    <property type="entry name" value="HSP20-like chaperones"/>
    <property type="match status" value="1"/>
</dbReference>
<protein>
    <submittedName>
        <fullName evidence="1">Uncharacterized protein</fullName>
    </submittedName>
</protein>
<accession>A0AAV2IDI2</accession>
<dbReference type="Proteomes" id="UP001497497">
    <property type="component" value="Unassembled WGS sequence"/>
</dbReference>
<dbReference type="Gene3D" id="2.60.40.790">
    <property type="match status" value="1"/>
</dbReference>
<organism evidence="1 2">
    <name type="scientific">Lymnaea stagnalis</name>
    <name type="common">Great pond snail</name>
    <name type="synonym">Helix stagnalis</name>
    <dbReference type="NCBI Taxonomy" id="6523"/>
    <lineage>
        <taxon>Eukaryota</taxon>
        <taxon>Metazoa</taxon>
        <taxon>Spiralia</taxon>
        <taxon>Lophotrochozoa</taxon>
        <taxon>Mollusca</taxon>
        <taxon>Gastropoda</taxon>
        <taxon>Heterobranchia</taxon>
        <taxon>Euthyneura</taxon>
        <taxon>Panpulmonata</taxon>
        <taxon>Hygrophila</taxon>
        <taxon>Lymnaeoidea</taxon>
        <taxon>Lymnaeidae</taxon>
        <taxon>Lymnaea</taxon>
    </lineage>
</organism>
<proteinExistence type="predicted"/>
<name>A0AAV2IDI2_LYMST</name>
<keyword evidence="2" id="KW-1185">Reference proteome</keyword>
<reference evidence="1 2" key="1">
    <citation type="submission" date="2024-04" db="EMBL/GenBank/DDBJ databases">
        <authorList>
            <consortium name="Genoscope - CEA"/>
            <person name="William W."/>
        </authorList>
    </citation>
    <scope>NUCLEOTIDE SEQUENCE [LARGE SCALE GENOMIC DNA]</scope>
</reference>
<dbReference type="AlphaFoldDB" id="A0AAV2IDI2"/>
<dbReference type="InterPro" id="IPR008978">
    <property type="entry name" value="HSP20-like_chaperone"/>
</dbReference>
<evidence type="ECO:0000313" key="1">
    <source>
        <dbReference type="EMBL" id="CAL1544330.1"/>
    </source>
</evidence>
<evidence type="ECO:0000313" key="2">
    <source>
        <dbReference type="Proteomes" id="UP001497497"/>
    </source>
</evidence>
<sequence>MAQAVEEPGYAVDENSKEGFIRLKIKIDGLKVKSQGLSILNKLQGTHPHPESKNATIEKPEIHKRGFALEVKGGLDTSMKGAHYRLAIKQLPYDIDVDGCYLKGEDGWLYLFLKKQEAYQSWEKYIREGNLETSSD</sequence>
<dbReference type="EMBL" id="CAXITT010000615">
    <property type="protein sequence ID" value="CAL1544330.1"/>
    <property type="molecule type" value="Genomic_DNA"/>
</dbReference>
<gene>
    <name evidence="1" type="ORF">GSLYS_00017843001</name>
</gene>